<keyword evidence="2" id="KW-1185">Reference proteome</keyword>
<organism evidence="1 2">
    <name type="scientific">Nonomuraea glycinis</name>
    <dbReference type="NCBI Taxonomy" id="2047744"/>
    <lineage>
        <taxon>Bacteria</taxon>
        <taxon>Bacillati</taxon>
        <taxon>Actinomycetota</taxon>
        <taxon>Actinomycetes</taxon>
        <taxon>Streptosporangiales</taxon>
        <taxon>Streptosporangiaceae</taxon>
        <taxon>Nonomuraea</taxon>
    </lineage>
</organism>
<evidence type="ECO:0000313" key="1">
    <source>
        <dbReference type="EMBL" id="GGP17464.1"/>
    </source>
</evidence>
<dbReference type="Proteomes" id="UP000660745">
    <property type="component" value="Unassembled WGS sequence"/>
</dbReference>
<sequence>MPDHAHPAPPSGHARTLIEAFLYLDLTAHGLDPDQSPDFNTLDHDPAAVSRQAVLTEEEDAWRVRLGDVEVLVPYASESEARSEDLTFGSGLSELIDPGQWALIAVTYGNRALEASFFFAADSSDDAQYESITADWRFAADAVAEALKFLPDDADELPAEELWTAMSQAVREEEPQRFTRSALEQELAYYRQSLTDFHRLHAE</sequence>
<name>A0A918AGH4_9ACTN</name>
<accession>A0A918AGH4</accession>
<dbReference type="EMBL" id="BMNK01000024">
    <property type="protein sequence ID" value="GGP17464.1"/>
    <property type="molecule type" value="Genomic_DNA"/>
</dbReference>
<proteinExistence type="predicted"/>
<gene>
    <name evidence="1" type="ORF">GCM10012278_85870</name>
</gene>
<dbReference type="AlphaFoldDB" id="A0A918AGH4"/>
<dbReference type="RefSeq" id="WP_189144534.1">
    <property type="nucleotide sequence ID" value="NZ_BMNK01000024.1"/>
</dbReference>
<reference evidence="1" key="2">
    <citation type="submission" date="2020-09" db="EMBL/GenBank/DDBJ databases">
        <authorList>
            <person name="Sun Q."/>
            <person name="Zhou Y."/>
        </authorList>
    </citation>
    <scope>NUCLEOTIDE SEQUENCE</scope>
    <source>
        <strain evidence="1">CGMCC 4.7430</strain>
    </source>
</reference>
<reference evidence="1" key="1">
    <citation type="journal article" date="2014" name="Int. J. Syst. Evol. Microbiol.">
        <title>Complete genome sequence of Corynebacterium casei LMG S-19264T (=DSM 44701T), isolated from a smear-ripened cheese.</title>
        <authorList>
            <consortium name="US DOE Joint Genome Institute (JGI-PGF)"/>
            <person name="Walter F."/>
            <person name="Albersmeier A."/>
            <person name="Kalinowski J."/>
            <person name="Ruckert C."/>
        </authorList>
    </citation>
    <scope>NUCLEOTIDE SEQUENCE</scope>
    <source>
        <strain evidence="1">CGMCC 4.7430</strain>
    </source>
</reference>
<evidence type="ECO:0000313" key="2">
    <source>
        <dbReference type="Proteomes" id="UP000660745"/>
    </source>
</evidence>
<protein>
    <submittedName>
        <fullName evidence="1">Uncharacterized protein</fullName>
    </submittedName>
</protein>
<comment type="caution">
    <text evidence="1">The sequence shown here is derived from an EMBL/GenBank/DDBJ whole genome shotgun (WGS) entry which is preliminary data.</text>
</comment>